<evidence type="ECO:0000313" key="5">
    <source>
        <dbReference type="EMBL" id="SDN36659.1"/>
    </source>
</evidence>
<dbReference type="Proteomes" id="UP000199334">
    <property type="component" value="Unassembled WGS sequence"/>
</dbReference>
<dbReference type="Pfam" id="PF11611">
    <property type="entry name" value="DUF4352"/>
    <property type="match status" value="1"/>
</dbReference>
<dbReference type="STRING" id="237069.SAMN05216498_2065"/>
<organism evidence="5 6">
    <name type="scientific">Tenuibacillus multivorans</name>
    <dbReference type="NCBI Taxonomy" id="237069"/>
    <lineage>
        <taxon>Bacteria</taxon>
        <taxon>Bacillati</taxon>
        <taxon>Bacillota</taxon>
        <taxon>Bacilli</taxon>
        <taxon>Bacillales</taxon>
        <taxon>Bacillaceae</taxon>
        <taxon>Tenuibacillus</taxon>
    </lineage>
</organism>
<dbReference type="EMBL" id="FNIG01000004">
    <property type="protein sequence ID" value="SDN36659.1"/>
    <property type="molecule type" value="Genomic_DNA"/>
</dbReference>
<feature type="compositionally biased region" description="Acidic residues" evidence="2">
    <location>
        <begin position="27"/>
        <end position="57"/>
    </location>
</feature>
<accession>A0A1H0ATH9</accession>
<evidence type="ECO:0000256" key="1">
    <source>
        <dbReference type="ARBA" id="ARBA00022729"/>
    </source>
</evidence>
<feature type="signal peptide" evidence="3">
    <location>
        <begin position="1"/>
        <end position="18"/>
    </location>
</feature>
<keyword evidence="6" id="KW-1185">Reference proteome</keyword>
<dbReference type="RefSeq" id="WP_093856518.1">
    <property type="nucleotide sequence ID" value="NZ_BJVZ01000016.1"/>
</dbReference>
<name>A0A1H0ATH9_9BACI</name>
<dbReference type="PROSITE" id="PS51257">
    <property type="entry name" value="PROKAR_LIPOPROTEIN"/>
    <property type="match status" value="1"/>
</dbReference>
<keyword evidence="1 3" id="KW-0732">Signal</keyword>
<dbReference type="Gene3D" id="2.60.40.1240">
    <property type="match status" value="1"/>
</dbReference>
<feature type="domain" description="DUF4352" evidence="4">
    <location>
        <begin position="62"/>
        <end position="175"/>
    </location>
</feature>
<evidence type="ECO:0000259" key="4">
    <source>
        <dbReference type="Pfam" id="PF11611"/>
    </source>
</evidence>
<dbReference type="OrthoDB" id="1795719at2"/>
<gene>
    <name evidence="5" type="ORF">SAMN05216498_2065</name>
</gene>
<feature type="region of interest" description="Disordered" evidence="2">
    <location>
        <begin position="23"/>
        <end position="64"/>
    </location>
</feature>
<feature type="chain" id="PRO_5039111389" description="DUF4352 domain-containing protein" evidence="3">
    <location>
        <begin position="19"/>
        <end position="185"/>
    </location>
</feature>
<protein>
    <recommendedName>
        <fullName evidence="4">DUF4352 domain-containing protein</fullName>
    </recommendedName>
</protein>
<evidence type="ECO:0000313" key="6">
    <source>
        <dbReference type="Proteomes" id="UP000199334"/>
    </source>
</evidence>
<evidence type="ECO:0000256" key="2">
    <source>
        <dbReference type="SAM" id="MobiDB-lite"/>
    </source>
</evidence>
<proteinExistence type="predicted"/>
<reference evidence="5 6" key="1">
    <citation type="submission" date="2016-10" db="EMBL/GenBank/DDBJ databases">
        <authorList>
            <person name="de Groot N.N."/>
        </authorList>
    </citation>
    <scope>NUCLEOTIDE SEQUENCE [LARGE SCALE GENOMIC DNA]</scope>
    <source>
        <strain evidence="5 6">CGMCC 1.3442</strain>
    </source>
</reference>
<dbReference type="InterPro" id="IPR029051">
    <property type="entry name" value="DUF4352"/>
</dbReference>
<dbReference type="AlphaFoldDB" id="A0A1H0ATH9"/>
<dbReference type="InterPro" id="IPR029050">
    <property type="entry name" value="Immunoprotect_excell_Ig-like"/>
</dbReference>
<sequence>MKKIIMLLSIVSLAIFLAACGESSVEPAEEEGNDQQEQTQGEESDSQEESEETEEETNQTFTVGDTVQFDDLKITLLGVREVKDDLFQPENDKFIAVELEIENTSDESTSISTMMNMSLMTSDGYEQDQSLIDTKGNLDTELGAGRSVKGEIAFDAEQADSYEFIFEDPFTSGQAIWQFQASEVQ</sequence>
<evidence type="ECO:0000256" key="3">
    <source>
        <dbReference type="SAM" id="SignalP"/>
    </source>
</evidence>